<feature type="compositionally biased region" description="Polar residues" evidence="1">
    <location>
        <begin position="64"/>
        <end position="78"/>
    </location>
</feature>
<proteinExistence type="predicted"/>
<dbReference type="AlphaFoldDB" id="A0A9D3N7U0"/>
<organism evidence="2 3">
    <name type="scientific">Hemibagrus wyckioides</name>
    <dbReference type="NCBI Taxonomy" id="337641"/>
    <lineage>
        <taxon>Eukaryota</taxon>
        <taxon>Metazoa</taxon>
        <taxon>Chordata</taxon>
        <taxon>Craniata</taxon>
        <taxon>Vertebrata</taxon>
        <taxon>Euteleostomi</taxon>
        <taxon>Actinopterygii</taxon>
        <taxon>Neopterygii</taxon>
        <taxon>Teleostei</taxon>
        <taxon>Ostariophysi</taxon>
        <taxon>Siluriformes</taxon>
        <taxon>Bagridae</taxon>
        <taxon>Hemibagrus</taxon>
    </lineage>
</organism>
<keyword evidence="3" id="KW-1185">Reference proteome</keyword>
<feature type="compositionally biased region" description="Basic and acidic residues" evidence="1">
    <location>
        <begin position="79"/>
        <end position="95"/>
    </location>
</feature>
<accession>A0A9D3N7U0</accession>
<sequence length="106" mass="11440">MKRRPLHGGPCLAQLDLLPSLAYKMAAMGTLMGEGLSSQISPGSRGTSSSSGPLYIPVQQQQQEKPQSSDTDTLNNSAEVKDVYGRVENRKKESQQRVSKCCNAGE</sequence>
<reference evidence="2 3" key="1">
    <citation type="submission" date="2021-06" db="EMBL/GenBank/DDBJ databases">
        <title>Chromosome-level genome assembly of the red-tail catfish (Hemibagrus wyckioides).</title>
        <authorList>
            <person name="Shao F."/>
        </authorList>
    </citation>
    <scope>NUCLEOTIDE SEQUENCE [LARGE SCALE GENOMIC DNA]</scope>
    <source>
        <strain evidence="2">EC202008001</strain>
        <tissue evidence="2">Blood</tissue>
    </source>
</reference>
<evidence type="ECO:0000313" key="3">
    <source>
        <dbReference type="Proteomes" id="UP000824219"/>
    </source>
</evidence>
<evidence type="ECO:0000256" key="1">
    <source>
        <dbReference type="SAM" id="MobiDB-lite"/>
    </source>
</evidence>
<dbReference type="EMBL" id="JAHKSW010000024">
    <property type="protein sequence ID" value="KAG7317232.1"/>
    <property type="molecule type" value="Genomic_DNA"/>
</dbReference>
<gene>
    <name evidence="2" type="ORF">KOW79_019530</name>
</gene>
<feature type="compositionally biased region" description="Low complexity" evidence="1">
    <location>
        <begin position="37"/>
        <end position="52"/>
    </location>
</feature>
<comment type="caution">
    <text evidence="2">The sequence shown here is derived from an EMBL/GenBank/DDBJ whole genome shotgun (WGS) entry which is preliminary data.</text>
</comment>
<evidence type="ECO:0000313" key="2">
    <source>
        <dbReference type="EMBL" id="KAG7317232.1"/>
    </source>
</evidence>
<protein>
    <submittedName>
        <fullName evidence="2">Uncharacterized protein</fullName>
    </submittedName>
</protein>
<dbReference type="Proteomes" id="UP000824219">
    <property type="component" value="Linkage Group LG24"/>
</dbReference>
<name>A0A9D3N7U0_9TELE</name>
<feature type="region of interest" description="Disordered" evidence="1">
    <location>
        <begin position="34"/>
        <end position="106"/>
    </location>
</feature>